<protein>
    <submittedName>
        <fullName evidence="1">Uncharacterized protein</fullName>
    </submittedName>
</protein>
<name>A0A174LCH2_BACUN</name>
<accession>A0A174LCH2</accession>
<dbReference type="EMBL" id="CYZF01000010">
    <property type="protein sequence ID" value="CUP20581.1"/>
    <property type="molecule type" value="Genomic_DNA"/>
</dbReference>
<dbReference type="AlphaFoldDB" id="A0A174LCH2"/>
<dbReference type="Proteomes" id="UP000095419">
    <property type="component" value="Unassembled WGS sequence"/>
</dbReference>
<organism evidence="1 2">
    <name type="scientific">Bacteroides uniformis</name>
    <dbReference type="NCBI Taxonomy" id="820"/>
    <lineage>
        <taxon>Bacteria</taxon>
        <taxon>Pseudomonadati</taxon>
        <taxon>Bacteroidota</taxon>
        <taxon>Bacteroidia</taxon>
        <taxon>Bacteroidales</taxon>
        <taxon>Bacteroidaceae</taxon>
        <taxon>Bacteroides</taxon>
    </lineage>
</organism>
<sequence length="203" mass="23854">MKYLAENAVSSFFFYMWNSWNETECSIVFSGMHKHFWDKWCGLADNMSALGAAERFYAELSDNYREMLVNRAVTVYDGNHFREQPEDSEVLVCEKCGSTHIEIQAWINANTDEFISDVENGNDGQWCSECENHTVFCSLDKFKQKMQHWWESADDKTLERMTGLKKTDYLPENGLQEFADACNAWWNSLDYEDKRTIYNKEQS</sequence>
<evidence type="ECO:0000313" key="1">
    <source>
        <dbReference type="EMBL" id="CUP20581.1"/>
    </source>
</evidence>
<proteinExistence type="predicted"/>
<dbReference type="RefSeq" id="WP_057089377.1">
    <property type="nucleotide sequence ID" value="NZ_CYZF01000010.1"/>
</dbReference>
<evidence type="ECO:0000313" key="2">
    <source>
        <dbReference type="Proteomes" id="UP000095419"/>
    </source>
</evidence>
<gene>
    <name evidence="1" type="ORF">ERS417307_03256</name>
</gene>
<reference evidence="1 2" key="1">
    <citation type="submission" date="2015-09" db="EMBL/GenBank/DDBJ databases">
        <authorList>
            <consortium name="Pathogen Informatics"/>
        </authorList>
    </citation>
    <scope>NUCLEOTIDE SEQUENCE [LARGE SCALE GENOMIC DNA]</scope>
    <source>
        <strain evidence="1 2">2789STDY5608791</strain>
    </source>
</reference>